<sequence>MTAGLMVAVVLAGCSGEDPQPRPSEPTESAESGLAEGEPDMGALTSFTCQADEEGQWSATGVIANGEETSESYQVTVLVADSDAGNAKSTLLDQVQPGESATFDIAEIPPNGEEPTCRVTVIRIATGAS</sequence>
<proteinExistence type="predicted"/>
<gene>
    <name evidence="2" type="ORF">FNM00_11380</name>
</gene>
<evidence type="ECO:0000256" key="1">
    <source>
        <dbReference type="SAM" id="MobiDB-lite"/>
    </source>
</evidence>
<name>A0A554S855_9ACTN</name>
<keyword evidence="3" id="KW-1185">Reference proteome</keyword>
<dbReference type="AlphaFoldDB" id="A0A554S855"/>
<protein>
    <submittedName>
        <fullName evidence="2">Uncharacterized protein</fullName>
    </submittedName>
</protein>
<comment type="caution">
    <text evidence="2">The sequence shown here is derived from an EMBL/GenBank/DDBJ whole genome shotgun (WGS) entry which is preliminary data.</text>
</comment>
<accession>A0A554S855</accession>
<evidence type="ECO:0000313" key="3">
    <source>
        <dbReference type="Proteomes" id="UP000316988"/>
    </source>
</evidence>
<evidence type="ECO:0000313" key="2">
    <source>
        <dbReference type="EMBL" id="TSD62550.1"/>
    </source>
</evidence>
<feature type="region of interest" description="Disordered" evidence="1">
    <location>
        <begin position="13"/>
        <end position="43"/>
    </location>
</feature>
<dbReference type="RefSeq" id="WP_143913663.1">
    <property type="nucleotide sequence ID" value="NZ_VLNT01000008.1"/>
</dbReference>
<dbReference type="OrthoDB" id="3748477at2"/>
<dbReference type="EMBL" id="VLNT01000008">
    <property type="protein sequence ID" value="TSD62550.1"/>
    <property type="molecule type" value="Genomic_DNA"/>
</dbReference>
<organism evidence="2 3">
    <name type="scientific">Aeromicrobium piscarium</name>
    <dbReference type="NCBI Taxonomy" id="2590901"/>
    <lineage>
        <taxon>Bacteria</taxon>
        <taxon>Bacillati</taxon>
        <taxon>Actinomycetota</taxon>
        <taxon>Actinomycetes</taxon>
        <taxon>Propionibacteriales</taxon>
        <taxon>Nocardioidaceae</taxon>
        <taxon>Aeromicrobium</taxon>
    </lineage>
</organism>
<reference evidence="2 3" key="1">
    <citation type="submission" date="2019-07" db="EMBL/GenBank/DDBJ databases">
        <authorList>
            <person name="Zhao L.H."/>
        </authorList>
    </citation>
    <scope>NUCLEOTIDE SEQUENCE [LARGE SCALE GENOMIC DNA]</scope>
    <source>
        <strain evidence="2 3">Co35</strain>
    </source>
</reference>
<dbReference type="Proteomes" id="UP000316988">
    <property type="component" value="Unassembled WGS sequence"/>
</dbReference>